<dbReference type="Gene3D" id="3.60.20.10">
    <property type="entry name" value="Glutamine Phosphoribosylpyrophosphate, subunit 1, domain 1"/>
    <property type="match status" value="2"/>
</dbReference>
<feature type="region of interest" description="Disordered" evidence="2">
    <location>
        <begin position="416"/>
        <end position="435"/>
    </location>
</feature>
<feature type="region of interest" description="Disordered" evidence="2">
    <location>
        <begin position="333"/>
        <end position="399"/>
    </location>
</feature>
<dbReference type="SUPFAM" id="SSF56235">
    <property type="entry name" value="N-terminal nucleophile aminohydrolases (Ntn hydrolases)"/>
    <property type="match status" value="1"/>
</dbReference>
<dbReference type="InterPro" id="IPR029055">
    <property type="entry name" value="Ntn_hydrolases_N"/>
</dbReference>
<dbReference type="Proteomes" id="UP001165685">
    <property type="component" value="Unassembled WGS sequence"/>
</dbReference>
<dbReference type="RefSeq" id="WP_270678050.1">
    <property type="nucleotide sequence ID" value="NZ_JAQFWP010000020.1"/>
</dbReference>
<comment type="caution">
    <text evidence="4">The sequence shown here is derived from an EMBL/GenBank/DDBJ whole genome shotgun (WGS) entry which is preliminary data.</text>
</comment>
<keyword evidence="5" id="KW-1185">Reference proteome</keyword>
<dbReference type="PANTHER" id="PTHR34218">
    <property type="entry name" value="PEPTIDASE S45 PENICILLIN AMIDASE"/>
    <property type="match status" value="1"/>
</dbReference>
<proteinExistence type="inferred from homology"/>
<gene>
    <name evidence="4" type="ORF">O4U47_12810</name>
</gene>
<protein>
    <submittedName>
        <fullName evidence="4">Penicillin acylase family protein</fullName>
    </submittedName>
</protein>
<evidence type="ECO:0000256" key="1">
    <source>
        <dbReference type="ARBA" id="ARBA00006586"/>
    </source>
</evidence>
<reference evidence="4" key="1">
    <citation type="submission" date="2023-01" db="EMBL/GenBank/DDBJ databases">
        <title>Draft genome sequence of Nocardiopsis sp. LSu2-4 isolated from halophytes.</title>
        <authorList>
            <person name="Duangmal K."/>
            <person name="Chantavorakit T."/>
        </authorList>
    </citation>
    <scope>NUCLEOTIDE SEQUENCE</scope>
    <source>
        <strain evidence="4">LSu2-4</strain>
    </source>
</reference>
<evidence type="ECO:0000256" key="3">
    <source>
        <dbReference type="SAM" id="SignalP"/>
    </source>
</evidence>
<evidence type="ECO:0000256" key="2">
    <source>
        <dbReference type="SAM" id="MobiDB-lite"/>
    </source>
</evidence>
<feature type="signal peptide" evidence="3">
    <location>
        <begin position="1"/>
        <end position="29"/>
    </location>
</feature>
<evidence type="ECO:0000313" key="4">
    <source>
        <dbReference type="EMBL" id="MDA2805396.1"/>
    </source>
</evidence>
<dbReference type="PROSITE" id="PS51318">
    <property type="entry name" value="TAT"/>
    <property type="match status" value="1"/>
</dbReference>
<keyword evidence="3" id="KW-0732">Signal</keyword>
<dbReference type="Pfam" id="PF01804">
    <property type="entry name" value="Penicil_amidase"/>
    <property type="match status" value="1"/>
</dbReference>
<evidence type="ECO:0000313" key="5">
    <source>
        <dbReference type="Proteomes" id="UP001165685"/>
    </source>
</evidence>
<dbReference type="InterPro" id="IPR002692">
    <property type="entry name" value="S45"/>
</dbReference>
<dbReference type="InterPro" id="IPR023343">
    <property type="entry name" value="Penicillin_amidase_dom1"/>
</dbReference>
<dbReference type="Gene3D" id="1.10.439.10">
    <property type="entry name" value="Penicillin Amidohydrolase, domain 1"/>
    <property type="match status" value="1"/>
</dbReference>
<dbReference type="PROSITE" id="PS51257">
    <property type="entry name" value="PROKAR_LIPOPROTEIN"/>
    <property type="match status" value="1"/>
</dbReference>
<dbReference type="PANTHER" id="PTHR34218:SF4">
    <property type="entry name" value="ACYL-HOMOSERINE LACTONE ACYLASE QUIP"/>
    <property type="match status" value="1"/>
</dbReference>
<feature type="chain" id="PRO_5046350607" evidence="3">
    <location>
        <begin position="30"/>
        <end position="972"/>
    </location>
</feature>
<sequence length="972" mass="103037">MPQHPRRSLPAAGLAVACALALVPGPLGGAAPAAAADDGPDPAEIAAAIEDHCGEDGCSDVLPPGQNGDATLVEILGNQAFGTRPAHSSDQLDRYDNLLHDYQGLDDSGLGDYFMDASFGVDPDDVEREYSPRGDVTIQRDQGFGVPHIYGDTREGTMFGAGYAAAEDRLFLMDVLRNLGRGELTPFAGGAEGNRAFEQMLWRTAPYTEEDKQAQIDRVAASGERGAQALADVESYVEGINAYIDRSQERRDYPGEYVLTGHKDAITQEGEIEHFRPTDVVGIAAMVGALFGGGGGGEVQSALIRLSFQNQYGEEEGDRRWQAWRMENDPEAVTTVDGDFPYTGTPDDPVGRAMPDPGSVEPYDIVHDETGSAASGEGAPESGAEAASAESAGEGGGTVEELPAKDAAELEDKAGKGDLDDAEGLFNDGVLPEDLAEPRGMSNALMVSGEHTASGSPIAVMGPQTGYFSPQLLMVQELQGPGISARGASFAGTSFYVQMGRGADYAWSATSAGQDITDTFAVELCETDGSDPDTGSRAYVAGDGSCTPFEELTVENAWEPTVADQTPAGSYRLTSLRSEFGLVESFGTVGGDPVAFTVRRSTYMREVDSIIGFQRFNDPGDIGSAEDFQDAAADIGYAFNWHYADSGEVAFQNSGANPVRTEGTDPNLPIAADSAAGWKGWDPADNGAEYHPRQDQPNSVGQDYYVNWNNKVARGYTSGWGTGSVHRGDLLDGRVASLIDEGHSFTRASLVQVMMEAGHTDLRGEQVLPEMLRVLERADTSDPQVADAVEALRAWQEAGAPRREPSRDAGAYAHADAVRIMDAWWPRLVEAEFEPGLGEELYSGITGAVQVDETPNGDGEHKGSAFQYGWWSYVDKDLRTVLGEDVEGGLGGAYCGGGDADACAQVLVDTLAEAAGRPADEVYPGGGGCDAGDQVCADAIVQQPLGGINMWPIAWQNRPTYQMVMEFGSGRG</sequence>
<accession>A0ABT4TLB3</accession>
<organism evidence="4 5">
    <name type="scientific">Nocardiopsis suaedae</name>
    <dbReference type="NCBI Taxonomy" id="3018444"/>
    <lineage>
        <taxon>Bacteria</taxon>
        <taxon>Bacillati</taxon>
        <taxon>Actinomycetota</taxon>
        <taxon>Actinomycetes</taxon>
        <taxon>Streptosporangiales</taxon>
        <taxon>Nocardiopsidaceae</taxon>
        <taxon>Nocardiopsis</taxon>
    </lineage>
</organism>
<dbReference type="EMBL" id="JAQFWP010000020">
    <property type="protein sequence ID" value="MDA2805396.1"/>
    <property type="molecule type" value="Genomic_DNA"/>
</dbReference>
<dbReference type="InterPro" id="IPR006311">
    <property type="entry name" value="TAT_signal"/>
</dbReference>
<name>A0ABT4TLB3_9ACTN</name>
<feature type="compositionally biased region" description="Low complexity" evidence="2">
    <location>
        <begin position="371"/>
        <end position="392"/>
    </location>
</feature>
<comment type="similarity">
    <text evidence="1">Belongs to the peptidase S45 family.</text>
</comment>